<feature type="region of interest" description="Disordered" evidence="2">
    <location>
        <begin position="313"/>
        <end position="333"/>
    </location>
</feature>
<dbReference type="Proteomes" id="UP001234178">
    <property type="component" value="Unassembled WGS sequence"/>
</dbReference>
<feature type="compositionally biased region" description="Polar residues" evidence="2">
    <location>
        <begin position="52"/>
        <end position="68"/>
    </location>
</feature>
<feature type="compositionally biased region" description="Basic and acidic residues" evidence="2">
    <location>
        <begin position="41"/>
        <end position="51"/>
    </location>
</feature>
<evidence type="ECO:0000256" key="2">
    <source>
        <dbReference type="SAM" id="MobiDB-lite"/>
    </source>
</evidence>
<protein>
    <recommendedName>
        <fullName evidence="5">Retrotransposon gag domain-containing protein</fullName>
    </recommendedName>
</protein>
<proteinExistence type="predicted"/>
<accession>A0ABQ9ZQ82</accession>
<dbReference type="PANTHER" id="PTHR33223:SF6">
    <property type="entry name" value="CCHC-TYPE DOMAIN-CONTAINING PROTEIN"/>
    <property type="match status" value="1"/>
</dbReference>
<evidence type="ECO:0000313" key="3">
    <source>
        <dbReference type="EMBL" id="KAK4015082.1"/>
    </source>
</evidence>
<evidence type="ECO:0000256" key="1">
    <source>
        <dbReference type="SAM" id="Coils"/>
    </source>
</evidence>
<keyword evidence="4" id="KW-1185">Reference proteome</keyword>
<reference evidence="3 4" key="1">
    <citation type="journal article" date="2023" name="Nucleic Acids Res.">
        <title>The hologenome of Daphnia magna reveals possible DNA methylation and microbiome-mediated evolution of the host genome.</title>
        <authorList>
            <person name="Chaturvedi A."/>
            <person name="Li X."/>
            <person name="Dhandapani V."/>
            <person name="Marshall H."/>
            <person name="Kissane S."/>
            <person name="Cuenca-Cambronero M."/>
            <person name="Asole G."/>
            <person name="Calvet F."/>
            <person name="Ruiz-Romero M."/>
            <person name="Marangio P."/>
            <person name="Guigo R."/>
            <person name="Rago D."/>
            <person name="Mirbahai L."/>
            <person name="Eastwood N."/>
            <person name="Colbourne J.K."/>
            <person name="Zhou J."/>
            <person name="Mallon E."/>
            <person name="Orsini L."/>
        </authorList>
    </citation>
    <scope>NUCLEOTIDE SEQUENCE [LARGE SCALE GENOMIC DNA]</scope>
    <source>
        <strain evidence="3">LRV0_1</strain>
    </source>
</reference>
<name>A0ABQ9ZQ82_9CRUS</name>
<gene>
    <name evidence="3" type="ORF">OUZ56_030072</name>
</gene>
<sequence length="333" mass="38908">MEQTNDFKQTIDDLKTQIEHLNKTIIYLEQENQQIKRKVDMGETHGDERTSKNTPQKNPMDNDIPTTDQVDENEKKVNNYFTQPIMKAIPMFKGKSTEKLISEWLRGAEHVAGNNEWDDDRLKGVAFEWLENYAEEEGDDLNYQDWKDALIARLQDTYDLATLGKKLLKQTKKPEENCRAFLSRLNNLYETIACKEERADHNQTIIEGQLLNKVKKMRDHRKSKILLQGLLPRYKAELYLRILENTEDFGVLCKQLFISEKTLHTKEATDDKELKMSAVIAWIMHHEKQKDDKIQLLEQKLSEALSELKFFNKKPGSSQENDVTIAAADQYEN</sequence>
<keyword evidence="1" id="KW-0175">Coiled coil</keyword>
<comment type="caution">
    <text evidence="3">The sequence shown here is derived from an EMBL/GenBank/DDBJ whole genome shotgun (WGS) entry which is preliminary data.</text>
</comment>
<organism evidence="3 4">
    <name type="scientific">Daphnia magna</name>
    <dbReference type="NCBI Taxonomy" id="35525"/>
    <lineage>
        <taxon>Eukaryota</taxon>
        <taxon>Metazoa</taxon>
        <taxon>Ecdysozoa</taxon>
        <taxon>Arthropoda</taxon>
        <taxon>Crustacea</taxon>
        <taxon>Branchiopoda</taxon>
        <taxon>Diplostraca</taxon>
        <taxon>Cladocera</taxon>
        <taxon>Anomopoda</taxon>
        <taxon>Daphniidae</taxon>
        <taxon>Daphnia</taxon>
    </lineage>
</organism>
<dbReference type="PANTHER" id="PTHR33223">
    <property type="entry name" value="CCHC-TYPE DOMAIN-CONTAINING PROTEIN"/>
    <property type="match status" value="1"/>
</dbReference>
<evidence type="ECO:0000313" key="4">
    <source>
        <dbReference type="Proteomes" id="UP001234178"/>
    </source>
</evidence>
<feature type="coiled-coil region" evidence="1">
    <location>
        <begin position="4"/>
        <end position="38"/>
    </location>
</feature>
<dbReference type="EMBL" id="JAOYFB010000005">
    <property type="protein sequence ID" value="KAK4015082.1"/>
    <property type="molecule type" value="Genomic_DNA"/>
</dbReference>
<evidence type="ECO:0008006" key="5">
    <source>
        <dbReference type="Google" id="ProtNLM"/>
    </source>
</evidence>
<feature type="region of interest" description="Disordered" evidence="2">
    <location>
        <begin position="41"/>
        <end position="74"/>
    </location>
</feature>